<dbReference type="Proteomes" id="UP000800093">
    <property type="component" value="Unassembled WGS sequence"/>
</dbReference>
<organism evidence="1 2">
    <name type="scientific">Lojkania enalia</name>
    <dbReference type="NCBI Taxonomy" id="147567"/>
    <lineage>
        <taxon>Eukaryota</taxon>
        <taxon>Fungi</taxon>
        <taxon>Dikarya</taxon>
        <taxon>Ascomycota</taxon>
        <taxon>Pezizomycotina</taxon>
        <taxon>Dothideomycetes</taxon>
        <taxon>Pleosporomycetidae</taxon>
        <taxon>Pleosporales</taxon>
        <taxon>Pleosporales incertae sedis</taxon>
        <taxon>Lojkania</taxon>
    </lineage>
</organism>
<dbReference type="OrthoDB" id="4731394at2759"/>
<sequence>MPNIILSQNLFIMSASPLPTLFLIEAVLKVIGGSIFYFSPSTILKQLQVPPYPQTSLSLIQSLGTQTLAFSIPLFLTARSDEKSCGCRRLVYWMMLGREGLLAAGLLGQIGWSYVTEWGSGDREGVGRKKGEKDARRLEEGMKISGSEEGVEEEAVQKLRRGLWLWVVELTPFVLGRIWVLGWRGEWFV</sequence>
<proteinExistence type="predicted"/>
<accession>A0A9P4N7U4</accession>
<keyword evidence="2" id="KW-1185">Reference proteome</keyword>
<dbReference type="AlphaFoldDB" id="A0A9P4N7U4"/>
<comment type="caution">
    <text evidence="1">The sequence shown here is derived from an EMBL/GenBank/DDBJ whole genome shotgun (WGS) entry which is preliminary data.</text>
</comment>
<gene>
    <name evidence="1" type="ORF">CC78DRAFT_569372</name>
</gene>
<reference evidence="2" key="1">
    <citation type="journal article" date="2020" name="Stud. Mycol.">
        <title>101 Dothideomycetes genomes: A test case for predicting lifestyles and emergence of pathogens.</title>
        <authorList>
            <person name="Haridas S."/>
            <person name="Albert R."/>
            <person name="Binder M."/>
            <person name="Bloem J."/>
            <person name="LaButti K."/>
            <person name="Salamov A."/>
            <person name="Andreopoulos B."/>
            <person name="Baker S."/>
            <person name="Barry K."/>
            <person name="Bills G."/>
            <person name="Bluhm B."/>
            <person name="Cannon C."/>
            <person name="Castanera R."/>
            <person name="Culley D."/>
            <person name="Daum C."/>
            <person name="Ezra D."/>
            <person name="Gonzalez J."/>
            <person name="Henrissat B."/>
            <person name="Kuo A."/>
            <person name="Liang C."/>
            <person name="Lipzen A."/>
            <person name="Lutzoni F."/>
            <person name="Magnuson J."/>
            <person name="Mondo S."/>
            <person name="Nolan M."/>
            <person name="Ohm R."/>
            <person name="Pangilinan J."/>
            <person name="Park H.-J."/>
            <person name="Ramirez L."/>
            <person name="Alfaro M."/>
            <person name="Sun H."/>
            <person name="Tritt A."/>
            <person name="Yoshinaga Y."/>
            <person name="Zwiers L.-H."/>
            <person name="Turgeon B."/>
            <person name="Goodwin S."/>
            <person name="Spatafora J."/>
            <person name="Crous P."/>
            <person name="Grigoriev I."/>
        </authorList>
    </citation>
    <scope>NUCLEOTIDE SEQUENCE [LARGE SCALE GENOMIC DNA]</scope>
    <source>
        <strain evidence="2">CBS 304.66</strain>
    </source>
</reference>
<name>A0A9P4N7U4_9PLEO</name>
<evidence type="ECO:0000313" key="2">
    <source>
        <dbReference type="Proteomes" id="UP000800093"/>
    </source>
</evidence>
<protein>
    <submittedName>
        <fullName evidence="1">Uncharacterized protein</fullName>
    </submittedName>
</protein>
<evidence type="ECO:0000313" key="1">
    <source>
        <dbReference type="EMBL" id="KAF2262961.1"/>
    </source>
</evidence>
<dbReference type="EMBL" id="ML986633">
    <property type="protein sequence ID" value="KAF2262961.1"/>
    <property type="molecule type" value="Genomic_DNA"/>
</dbReference>